<proteinExistence type="predicted"/>
<keyword evidence="2" id="KW-1185">Reference proteome</keyword>
<reference evidence="1 2" key="1">
    <citation type="submission" date="2021-08" db="EMBL/GenBank/DDBJ databases">
        <title>Draft Genome Sequence of Phanerochaete sordida strain YK-624.</title>
        <authorList>
            <person name="Mori T."/>
            <person name="Dohra H."/>
            <person name="Suzuki T."/>
            <person name="Kawagishi H."/>
            <person name="Hirai H."/>
        </authorList>
    </citation>
    <scope>NUCLEOTIDE SEQUENCE [LARGE SCALE GENOMIC DNA]</scope>
    <source>
        <strain evidence="1 2">YK-624</strain>
    </source>
</reference>
<accession>A0A9P3FZQ0</accession>
<organism evidence="1 2">
    <name type="scientific">Phanerochaete sordida</name>
    <dbReference type="NCBI Taxonomy" id="48140"/>
    <lineage>
        <taxon>Eukaryota</taxon>
        <taxon>Fungi</taxon>
        <taxon>Dikarya</taxon>
        <taxon>Basidiomycota</taxon>
        <taxon>Agaricomycotina</taxon>
        <taxon>Agaricomycetes</taxon>
        <taxon>Polyporales</taxon>
        <taxon>Phanerochaetaceae</taxon>
        <taxon>Phanerochaete</taxon>
    </lineage>
</organism>
<protein>
    <submittedName>
        <fullName evidence="1">Uncharacterized protein</fullName>
    </submittedName>
</protein>
<comment type="caution">
    <text evidence="1">The sequence shown here is derived from an EMBL/GenBank/DDBJ whole genome shotgun (WGS) entry which is preliminary data.</text>
</comment>
<name>A0A9P3FZQ0_9APHY</name>
<dbReference type="AlphaFoldDB" id="A0A9P3FZQ0"/>
<evidence type="ECO:0000313" key="2">
    <source>
        <dbReference type="Proteomes" id="UP000703269"/>
    </source>
</evidence>
<dbReference type="Proteomes" id="UP000703269">
    <property type="component" value="Unassembled WGS sequence"/>
</dbReference>
<dbReference type="EMBL" id="BPQB01000003">
    <property type="protein sequence ID" value="GJE86238.1"/>
    <property type="molecule type" value="Genomic_DNA"/>
</dbReference>
<evidence type="ECO:0000313" key="1">
    <source>
        <dbReference type="EMBL" id="GJE86238.1"/>
    </source>
</evidence>
<sequence>MAPNLDDLTVTAFAAAVLLRAPRIPVLSNVHGTLICSHNTLLSTSTSRRMPVRSCSSRMASAARLHRLCAPHARLRAPPALDVPLDALCGCRAARTGLYISSVADDWHAVFADAAPAAHLTDLPAHPFAQTCFWVPYYMKPGPRN</sequence>
<gene>
    <name evidence="1" type="ORF">PsYK624_023180</name>
</gene>